<evidence type="ECO:0000259" key="3">
    <source>
        <dbReference type="SMART" id="SM00701"/>
    </source>
</evidence>
<organism evidence="4 5">
    <name type="scientific">Georgenia subflava</name>
    <dbReference type="NCBI Taxonomy" id="1622177"/>
    <lineage>
        <taxon>Bacteria</taxon>
        <taxon>Bacillati</taxon>
        <taxon>Actinomycetota</taxon>
        <taxon>Actinomycetes</taxon>
        <taxon>Micrococcales</taxon>
        <taxon>Bogoriellaceae</taxon>
        <taxon>Georgenia</taxon>
    </lineage>
</organism>
<comment type="caution">
    <text evidence="4">The sequence shown here is derived from an EMBL/GenBank/DDBJ whole genome shotgun (WGS) entry which is preliminary data.</text>
</comment>
<dbReference type="RefSeq" id="WP_152194476.1">
    <property type="nucleotide sequence ID" value="NZ_VUKD01000002.1"/>
</dbReference>
<dbReference type="Proteomes" id="UP000437709">
    <property type="component" value="Unassembled WGS sequence"/>
</dbReference>
<sequence>MRALRATISLTVLTVLAAATAAPAAAATAGDPLPAPAEVIVDPLPAPAEVTVFALTGADGTRTDVAVDGLDDYADAPARTVVEPTGVGGAGGTPTMRMFSTSTITVDDVAVLTPPMATDDFTVAALTWDVDDALAADAQMYLRVQDAGAWTDWAPLEVDDARGDGVETTAGSEPFITGAGSAVQVQITGAVTDLPTNLRLELIPSNAATATEVTTTAAPPPAVAPAEEIAAPAVDAATLGNPVAFSPATTATAPVAVPTVVGPAGRPSIISRSAWRADETKMRWKPWEAPLKAAVVHHTAGSNSYTKAQSAGIVRGIYYFHAVTRGWGDIGYNFLVDKYGQVFEGRKGSLTASASQMVVGAHAAPANTGTVGVSLLGDYTKVDAPQVGLDAMTDVIAWRFSLAGIDATTRSGMTSTGGTYARSGYALPRIFGHGAVSSTACPGLDILDYLPTMTTKVAGKVAAGGPTTPPAVRPSPPAPTSPALPLATFYLNNAYTTQADVVFQYGHTKTSPFVGDWDGDGVDTIAARDAQVFFVRNANRVGNADTVFAYGKPGDVVLVGDWDGDGVDTLAVRRGREYHIKNSVTSGKADQVIFYGRPGDEVLVGDWDGDGRDTLTVRRGQFYYVKNSISTGVADTVVAYGRPADAVLSGDWDGDGTDTFAVRRGAQYLVKNSMASGVADKTLVYGRPTDSPLVGDWDGDGEDTFGVRRIG</sequence>
<dbReference type="InterPro" id="IPR028994">
    <property type="entry name" value="Integrin_alpha_N"/>
</dbReference>
<gene>
    <name evidence="4" type="ORF">GB881_04880</name>
</gene>
<dbReference type="CDD" id="cd06583">
    <property type="entry name" value="PGRP"/>
    <property type="match status" value="1"/>
</dbReference>
<dbReference type="PANTHER" id="PTHR11022:SF41">
    <property type="entry name" value="PEPTIDOGLYCAN-RECOGNITION PROTEIN LC-RELATED"/>
    <property type="match status" value="1"/>
</dbReference>
<dbReference type="GO" id="GO:0008745">
    <property type="term" value="F:N-acetylmuramoyl-L-alanine amidase activity"/>
    <property type="evidence" value="ECO:0007669"/>
    <property type="project" value="InterPro"/>
</dbReference>
<comment type="similarity">
    <text evidence="1">Belongs to the N-acetylmuramoyl-L-alanine amidase 2 family.</text>
</comment>
<reference evidence="4 5" key="1">
    <citation type="submission" date="2019-10" db="EMBL/GenBank/DDBJ databases">
        <title>Georgenia wutianyii sp. nov. and Georgenia yuyongxinii sp. nov. isolated from plateau pika (Ochotona curzoniae) in the Qinghai-Tibet plateau of China.</title>
        <authorList>
            <person name="Tian Z."/>
        </authorList>
    </citation>
    <scope>NUCLEOTIDE SEQUENCE [LARGE SCALE GENOMIC DNA]</scope>
    <source>
        <strain evidence="4 5">JCM 19765</strain>
    </source>
</reference>
<accession>A0A6N7EG64</accession>
<evidence type="ECO:0000256" key="2">
    <source>
        <dbReference type="SAM" id="SignalP"/>
    </source>
</evidence>
<proteinExistence type="inferred from homology"/>
<dbReference type="InterPro" id="IPR036505">
    <property type="entry name" value="Amidase/PGRP_sf"/>
</dbReference>
<dbReference type="PANTHER" id="PTHR11022">
    <property type="entry name" value="PEPTIDOGLYCAN RECOGNITION PROTEIN"/>
    <property type="match status" value="1"/>
</dbReference>
<evidence type="ECO:0000313" key="5">
    <source>
        <dbReference type="Proteomes" id="UP000437709"/>
    </source>
</evidence>
<dbReference type="Gene3D" id="3.40.80.10">
    <property type="entry name" value="Peptidoglycan recognition protein-like"/>
    <property type="match status" value="1"/>
</dbReference>
<feature type="signal peptide" evidence="2">
    <location>
        <begin position="1"/>
        <end position="21"/>
    </location>
</feature>
<dbReference type="InterPro" id="IPR002502">
    <property type="entry name" value="Amidase_domain"/>
</dbReference>
<evidence type="ECO:0000256" key="1">
    <source>
        <dbReference type="ARBA" id="ARBA00007553"/>
    </source>
</evidence>
<dbReference type="SUPFAM" id="SSF69318">
    <property type="entry name" value="Integrin alpha N-terminal domain"/>
    <property type="match status" value="1"/>
</dbReference>
<dbReference type="SMART" id="SM00701">
    <property type="entry name" value="PGRP"/>
    <property type="match status" value="1"/>
</dbReference>
<dbReference type="OrthoDB" id="514320at2"/>
<dbReference type="SUPFAM" id="SSF55846">
    <property type="entry name" value="N-acetylmuramoyl-L-alanine amidase-like"/>
    <property type="match status" value="1"/>
</dbReference>
<dbReference type="GO" id="GO:0009253">
    <property type="term" value="P:peptidoglycan catabolic process"/>
    <property type="evidence" value="ECO:0007669"/>
    <property type="project" value="InterPro"/>
</dbReference>
<dbReference type="InterPro" id="IPR006619">
    <property type="entry name" value="PGRP_domain_met/bac"/>
</dbReference>
<feature type="domain" description="Peptidoglycan recognition protein family" evidence="3">
    <location>
        <begin position="267"/>
        <end position="418"/>
    </location>
</feature>
<keyword evidence="5" id="KW-1185">Reference proteome</keyword>
<keyword evidence="2" id="KW-0732">Signal</keyword>
<protein>
    <recommendedName>
        <fullName evidence="3">Peptidoglycan recognition protein family domain-containing protein</fullName>
    </recommendedName>
</protein>
<dbReference type="GO" id="GO:0008270">
    <property type="term" value="F:zinc ion binding"/>
    <property type="evidence" value="ECO:0007669"/>
    <property type="project" value="InterPro"/>
</dbReference>
<dbReference type="EMBL" id="WHPC01000011">
    <property type="protein sequence ID" value="MPV36391.1"/>
    <property type="molecule type" value="Genomic_DNA"/>
</dbReference>
<dbReference type="InterPro" id="IPR015510">
    <property type="entry name" value="PGRP"/>
</dbReference>
<name>A0A6N7EG64_9MICO</name>
<feature type="chain" id="PRO_5039499423" description="Peptidoglycan recognition protein family domain-containing protein" evidence="2">
    <location>
        <begin position="22"/>
        <end position="711"/>
    </location>
</feature>
<dbReference type="AlphaFoldDB" id="A0A6N7EG64"/>
<evidence type="ECO:0000313" key="4">
    <source>
        <dbReference type="EMBL" id="MPV36391.1"/>
    </source>
</evidence>
<dbReference type="Pfam" id="PF01510">
    <property type="entry name" value="Amidase_2"/>
    <property type="match status" value="1"/>
</dbReference>